<dbReference type="PANTHER" id="PTHR33514:SF13">
    <property type="entry name" value="PROTEIN ABCI12, CHLOROPLASTIC"/>
    <property type="match status" value="1"/>
</dbReference>
<dbReference type="GO" id="GO:0005886">
    <property type="term" value="C:plasma membrane"/>
    <property type="evidence" value="ECO:0007669"/>
    <property type="project" value="TreeGrafter"/>
</dbReference>
<feature type="transmembrane region" description="Helical" evidence="5">
    <location>
        <begin position="271"/>
        <end position="289"/>
    </location>
</feature>
<comment type="caution">
    <text evidence="6">The sequence shown here is derived from an EMBL/GenBank/DDBJ whole genome shotgun (WGS) entry which is preliminary data.</text>
</comment>
<sequence length="298" mass="31993">MNSPRPVLPSTHRAPQRPAALLPPAVLPPPALLPPPVPSLPGLAGWLNFDPLSPFAAALPLMLVVASLNTPLPALWTLTVTIPLLFVIQPRKGIPIALGVLLFATVLSLSMAQATPISKVGASPLAFELWGAPIEENQFYVGVKLGAKIAAVISLAALTGLLATPQDLLRSLVQHLRLPYRVPYAGIAALSFMGRFRDEHRAIREAHALRGSRLRTPLLAVPARWVTSIPALTAAAVRHAERMSMSMDSRAFAAYSTRTEPRVLVWRWRDTAMLVAGWAATVAVVYVFGDAGVVLHDV</sequence>
<dbReference type="EMBL" id="RQZF01000007">
    <property type="protein sequence ID" value="RRC95064.1"/>
    <property type="molecule type" value="Genomic_DNA"/>
</dbReference>
<keyword evidence="3 5" id="KW-1133">Transmembrane helix</keyword>
<dbReference type="InterPro" id="IPR003339">
    <property type="entry name" value="ABC/ECF_trnsptr_transmembrane"/>
</dbReference>
<evidence type="ECO:0000313" key="6">
    <source>
        <dbReference type="EMBL" id="RRC95064.1"/>
    </source>
</evidence>
<dbReference type="AlphaFoldDB" id="A0A3P1SDG3"/>
<dbReference type="OrthoDB" id="92887at2"/>
<accession>A0A3P1SDG3</accession>
<name>A0A3P1SDG3_9ACTO</name>
<evidence type="ECO:0000313" key="7">
    <source>
        <dbReference type="Proteomes" id="UP000280444"/>
    </source>
</evidence>
<reference evidence="6 7" key="1">
    <citation type="submission" date="2018-11" db="EMBL/GenBank/DDBJ databases">
        <title>Genomes From Bacteria Associated with the Canine Oral Cavity: a Test Case for Automated Genome-Based Taxonomic Assignment.</title>
        <authorList>
            <person name="Coil D.A."/>
            <person name="Jospin G."/>
            <person name="Darling A.E."/>
            <person name="Wallis C."/>
            <person name="Davis I.J."/>
            <person name="Harris S."/>
            <person name="Eisen J.A."/>
            <person name="Holcombe L.J."/>
            <person name="O'Flynn C."/>
        </authorList>
    </citation>
    <scope>NUCLEOTIDE SEQUENCE [LARGE SCALE GENOMIC DNA]</scope>
    <source>
        <strain evidence="6 7">OH770</strain>
    </source>
</reference>
<evidence type="ECO:0000256" key="2">
    <source>
        <dbReference type="ARBA" id="ARBA00022692"/>
    </source>
</evidence>
<keyword evidence="4 5" id="KW-0472">Membrane</keyword>
<evidence type="ECO:0000256" key="3">
    <source>
        <dbReference type="ARBA" id="ARBA00022989"/>
    </source>
</evidence>
<evidence type="ECO:0000256" key="4">
    <source>
        <dbReference type="ARBA" id="ARBA00023136"/>
    </source>
</evidence>
<dbReference type="CDD" id="cd16914">
    <property type="entry name" value="EcfT"/>
    <property type="match status" value="1"/>
</dbReference>
<dbReference type="RefSeq" id="WP_124870938.1">
    <property type="nucleotide sequence ID" value="NZ_RQZF01000007.1"/>
</dbReference>
<keyword evidence="2 5" id="KW-0812">Transmembrane</keyword>
<keyword evidence="7" id="KW-1185">Reference proteome</keyword>
<feature type="transmembrane region" description="Helical" evidence="5">
    <location>
        <begin position="55"/>
        <end position="88"/>
    </location>
</feature>
<dbReference type="Pfam" id="PF02361">
    <property type="entry name" value="CbiQ"/>
    <property type="match status" value="1"/>
</dbReference>
<evidence type="ECO:0000256" key="1">
    <source>
        <dbReference type="ARBA" id="ARBA00004141"/>
    </source>
</evidence>
<protein>
    <submittedName>
        <fullName evidence="6">Energy-coupling factor transporter transmembrane protein EcfT</fullName>
    </submittedName>
</protein>
<feature type="transmembrane region" description="Helical" evidence="5">
    <location>
        <begin position="95"/>
        <end position="114"/>
    </location>
</feature>
<evidence type="ECO:0000256" key="5">
    <source>
        <dbReference type="SAM" id="Phobius"/>
    </source>
</evidence>
<proteinExistence type="predicted"/>
<dbReference type="Proteomes" id="UP000280444">
    <property type="component" value="Unassembled WGS sequence"/>
</dbReference>
<feature type="transmembrane region" description="Helical" evidence="5">
    <location>
        <begin position="145"/>
        <end position="164"/>
    </location>
</feature>
<gene>
    <name evidence="6" type="ORF">EII11_07455</name>
</gene>
<organism evidence="6 7">
    <name type="scientific">Schaalia canis</name>
    <dbReference type="NCBI Taxonomy" id="100469"/>
    <lineage>
        <taxon>Bacteria</taxon>
        <taxon>Bacillati</taxon>
        <taxon>Actinomycetota</taxon>
        <taxon>Actinomycetes</taxon>
        <taxon>Actinomycetales</taxon>
        <taxon>Actinomycetaceae</taxon>
        <taxon>Schaalia</taxon>
    </lineage>
</organism>
<comment type="subcellular location">
    <subcellularLocation>
        <location evidence="1">Membrane</location>
        <topology evidence="1">Multi-pass membrane protein</topology>
    </subcellularLocation>
</comment>
<dbReference type="PANTHER" id="PTHR33514">
    <property type="entry name" value="PROTEIN ABCI12, CHLOROPLASTIC"/>
    <property type="match status" value="1"/>
</dbReference>